<keyword evidence="2" id="KW-1185">Reference proteome</keyword>
<evidence type="ECO:0000313" key="2">
    <source>
        <dbReference type="Proteomes" id="UP000242444"/>
    </source>
</evidence>
<gene>
    <name evidence="1" type="ORF">CFN78_25750</name>
</gene>
<name>A0A263CW10_9PSEU</name>
<dbReference type="Proteomes" id="UP000242444">
    <property type="component" value="Unassembled WGS sequence"/>
</dbReference>
<protein>
    <submittedName>
        <fullName evidence="1">Uncharacterized protein</fullName>
    </submittedName>
</protein>
<proteinExistence type="predicted"/>
<reference evidence="1 2" key="1">
    <citation type="submission" date="2017-07" db="EMBL/GenBank/DDBJ databases">
        <title>Amycolatopsis antarcticus sp. nov., isolated from the surface of an Antarcticus brown macroalga.</title>
        <authorList>
            <person name="Wang J."/>
            <person name="Leiva S."/>
            <person name="Huang J."/>
            <person name="Huang Y."/>
        </authorList>
    </citation>
    <scope>NUCLEOTIDE SEQUENCE [LARGE SCALE GENOMIC DNA]</scope>
    <source>
        <strain evidence="1 2">AU-G6</strain>
    </source>
</reference>
<comment type="caution">
    <text evidence="1">The sequence shown here is derived from an EMBL/GenBank/DDBJ whole genome shotgun (WGS) entry which is preliminary data.</text>
</comment>
<sequence length="80" mass="8620">MTPAVGDTEVEECAAEWLLRLVASTIAIADQLERLSCNVPDDAGEHVRRALSGIEHDLLPGLDRARLALLRRGWAVTASG</sequence>
<accession>A0A263CW10</accession>
<dbReference type="AlphaFoldDB" id="A0A263CW10"/>
<dbReference type="InParanoid" id="A0A263CW10"/>
<dbReference type="RefSeq" id="WP_094865626.1">
    <property type="nucleotide sequence ID" value="NZ_NKYE01000021.1"/>
</dbReference>
<organism evidence="1 2">
    <name type="scientific">Amycolatopsis antarctica</name>
    <dbReference type="NCBI Taxonomy" id="1854586"/>
    <lineage>
        <taxon>Bacteria</taxon>
        <taxon>Bacillati</taxon>
        <taxon>Actinomycetota</taxon>
        <taxon>Actinomycetes</taxon>
        <taxon>Pseudonocardiales</taxon>
        <taxon>Pseudonocardiaceae</taxon>
        <taxon>Amycolatopsis</taxon>
    </lineage>
</organism>
<dbReference type="EMBL" id="NKYE01000021">
    <property type="protein sequence ID" value="OZM70330.1"/>
    <property type="molecule type" value="Genomic_DNA"/>
</dbReference>
<evidence type="ECO:0000313" key="1">
    <source>
        <dbReference type="EMBL" id="OZM70330.1"/>
    </source>
</evidence>